<dbReference type="AlphaFoldDB" id="A0A1C6SXA7"/>
<organism evidence="1 2">
    <name type="scientific">Micromonospora nigra</name>
    <dbReference type="NCBI Taxonomy" id="145857"/>
    <lineage>
        <taxon>Bacteria</taxon>
        <taxon>Bacillati</taxon>
        <taxon>Actinomycetota</taxon>
        <taxon>Actinomycetes</taxon>
        <taxon>Micromonosporales</taxon>
        <taxon>Micromonosporaceae</taxon>
        <taxon>Micromonospora</taxon>
    </lineage>
</organism>
<proteinExistence type="predicted"/>
<sequence>MTDVAASTADRPLRAVGVEHVCEACARELCRRHGAALLALASMVLGDADTSGDIVASAISVACRDHRLRSLSDSVTRARLARSVYHRCLGHLAVMERFPQLTHARSRRRSAPLDHLTAEQRMILALVVFGGHDIA</sequence>
<dbReference type="OrthoDB" id="9860984at2"/>
<reference evidence="1 2" key="1">
    <citation type="submission" date="2016-06" db="EMBL/GenBank/DDBJ databases">
        <authorList>
            <person name="Kjaerup R.B."/>
            <person name="Dalgaard T.S."/>
            <person name="Juul-Madsen H.R."/>
        </authorList>
    </citation>
    <scope>NUCLEOTIDE SEQUENCE [LARGE SCALE GENOMIC DNA]</scope>
    <source>
        <strain evidence="1 2">DSM 43818</strain>
    </source>
</reference>
<gene>
    <name evidence="1" type="ORF">GA0070616_4918</name>
</gene>
<evidence type="ECO:0000313" key="1">
    <source>
        <dbReference type="EMBL" id="SCL34234.1"/>
    </source>
</evidence>
<evidence type="ECO:0000313" key="2">
    <source>
        <dbReference type="Proteomes" id="UP000199699"/>
    </source>
</evidence>
<dbReference type="Proteomes" id="UP000199699">
    <property type="component" value="Unassembled WGS sequence"/>
</dbReference>
<dbReference type="EMBL" id="FMHT01000003">
    <property type="protein sequence ID" value="SCL34234.1"/>
    <property type="molecule type" value="Genomic_DNA"/>
</dbReference>
<dbReference type="RefSeq" id="WP_091087716.1">
    <property type="nucleotide sequence ID" value="NZ_FMHT01000003.1"/>
</dbReference>
<keyword evidence="2" id="KW-1185">Reference proteome</keyword>
<protein>
    <submittedName>
        <fullName evidence="1">Uncharacterized protein</fullName>
    </submittedName>
</protein>
<accession>A0A1C6SXA7</accession>
<name>A0A1C6SXA7_9ACTN</name>